<dbReference type="Ensembl" id="ENSOABT00000081665.1">
    <property type="protein sequence ID" value="ENSOABP00000064343.1"/>
    <property type="gene ID" value="ENSOABG00000027556.1"/>
</dbReference>
<evidence type="ECO:0000313" key="2">
    <source>
        <dbReference type="Proteomes" id="UP000472276"/>
    </source>
</evidence>
<organism evidence="1 2">
    <name type="scientific">Oreochromis aureus</name>
    <name type="common">Israeli tilapia</name>
    <name type="synonym">Chromis aureus</name>
    <dbReference type="NCBI Taxonomy" id="47969"/>
    <lineage>
        <taxon>Eukaryota</taxon>
        <taxon>Metazoa</taxon>
        <taxon>Chordata</taxon>
        <taxon>Craniata</taxon>
        <taxon>Vertebrata</taxon>
        <taxon>Euteleostomi</taxon>
        <taxon>Actinopterygii</taxon>
        <taxon>Neopterygii</taxon>
        <taxon>Teleostei</taxon>
        <taxon>Neoteleostei</taxon>
        <taxon>Acanthomorphata</taxon>
        <taxon>Ovalentaria</taxon>
        <taxon>Cichlomorphae</taxon>
        <taxon>Cichliformes</taxon>
        <taxon>Cichlidae</taxon>
        <taxon>African cichlids</taxon>
        <taxon>Pseudocrenilabrinae</taxon>
        <taxon>Oreochromini</taxon>
        <taxon>Oreochromis</taxon>
    </lineage>
</organism>
<protein>
    <recommendedName>
        <fullName evidence="3">Histone-lysine N-methyltransferase SETMAR</fullName>
    </recommendedName>
</protein>
<dbReference type="Gene3D" id="3.30.420.10">
    <property type="entry name" value="Ribonuclease H-like superfamily/Ribonuclease H"/>
    <property type="match status" value="1"/>
</dbReference>
<name>A0AAZ1X9I8_OREAU</name>
<dbReference type="Proteomes" id="UP000472276">
    <property type="component" value="Unassembled WGS sequence"/>
</dbReference>
<dbReference type="InterPro" id="IPR052709">
    <property type="entry name" value="Transposase-MT_Hybrid"/>
</dbReference>
<dbReference type="PANTHER" id="PTHR46060:SF1">
    <property type="entry name" value="MARINER MOS1 TRANSPOSASE-LIKE PROTEIN"/>
    <property type="match status" value="1"/>
</dbReference>
<dbReference type="Pfam" id="PF01359">
    <property type="entry name" value="Transposase_1"/>
    <property type="match status" value="1"/>
</dbReference>
<keyword evidence="2" id="KW-1185">Reference proteome</keyword>
<dbReference type="InterPro" id="IPR001888">
    <property type="entry name" value="Transposase_1"/>
</dbReference>
<sequence>FSLYRVLLVDFLPVGTTINADRYCETLGKLRRTFQKRRRGMLSKGVSILHDTASPHVARQTVALLQNFGWNIITHPPYSPDFTPSDYHLLTIRNILSQSDAEKLVHAFITSRLDYCNSLLSGSPKNSLKLAEKSSANPKCCSKSPDRD</sequence>
<evidence type="ECO:0000313" key="1">
    <source>
        <dbReference type="Ensembl" id="ENSOABP00000064343.1"/>
    </source>
</evidence>
<dbReference type="InterPro" id="IPR036397">
    <property type="entry name" value="RNaseH_sf"/>
</dbReference>
<proteinExistence type="predicted"/>
<reference evidence="2" key="1">
    <citation type="submission" date="2020-03" db="EMBL/GenBank/DDBJ databases">
        <title>Evolution of repeat sequences and sex chromosomes of tilapia species revealed by chromosome-level genomes.</title>
        <authorList>
            <person name="Xu L."/>
            <person name="Tao W."/>
            <person name="Wang D."/>
            <person name="Zhou Q."/>
        </authorList>
    </citation>
    <scope>NUCLEOTIDE SEQUENCE [LARGE SCALE GENOMIC DNA]</scope>
    <source>
        <strain evidence="2">Israel</strain>
    </source>
</reference>
<accession>A0AAZ1X9I8</accession>
<reference evidence="1" key="3">
    <citation type="submission" date="2025-09" db="UniProtKB">
        <authorList>
            <consortium name="Ensembl"/>
        </authorList>
    </citation>
    <scope>IDENTIFICATION</scope>
</reference>
<dbReference type="PANTHER" id="PTHR46060">
    <property type="entry name" value="MARINER MOS1 TRANSPOSASE-LIKE PROTEIN"/>
    <property type="match status" value="1"/>
</dbReference>
<dbReference type="GO" id="GO:0003676">
    <property type="term" value="F:nucleic acid binding"/>
    <property type="evidence" value="ECO:0007669"/>
    <property type="project" value="InterPro"/>
</dbReference>
<reference evidence="1" key="2">
    <citation type="submission" date="2025-08" db="UniProtKB">
        <authorList>
            <consortium name="Ensembl"/>
        </authorList>
    </citation>
    <scope>IDENTIFICATION</scope>
</reference>
<dbReference type="AlphaFoldDB" id="A0AAZ1X9I8"/>
<evidence type="ECO:0008006" key="3">
    <source>
        <dbReference type="Google" id="ProtNLM"/>
    </source>
</evidence>